<dbReference type="EMBL" id="QPGA01000008">
    <property type="protein sequence ID" value="RDE51404.1"/>
    <property type="molecule type" value="Genomic_DNA"/>
</dbReference>
<reference evidence="2 3" key="1">
    <citation type="submission" date="2018-05" db="EMBL/GenBank/DDBJ databases">
        <title>Integrated omic analyses show evidence that a Ca. Accumulibacter phosphatis strain performs denitrification under micro-aerobic conditions.</title>
        <authorList>
            <person name="Camejo P.Y."/>
            <person name="Katherine M.D."/>
            <person name="Daniel N.R."/>
        </authorList>
    </citation>
    <scope>NUCLEOTIDE SEQUENCE [LARGE SCALE GENOMIC DNA]</scope>
    <source>
        <strain evidence="2">UW-LDO-IC</strain>
    </source>
</reference>
<evidence type="ECO:0000313" key="3">
    <source>
        <dbReference type="Proteomes" id="UP000253831"/>
    </source>
</evidence>
<dbReference type="PANTHER" id="PTHR30212:SF2">
    <property type="entry name" value="PROTEIN YIIM"/>
    <property type="match status" value="1"/>
</dbReference>
<proteinExistence type="predicted"/>
<gene>
    <name evidence="2" type="ORF">DVS81_06585</name>
</gene>
<evidence type="ECO:0000259" key="1">
    <source>
        <dbReference type="PROSITE" id="PS51340"/>
    </source>
</evidence>
<dbReference type="PANTHER" id="PTHR30212">
    <property type="entry name" value="PROTEIN YIIM"/>
    <property type="match status" value="1"/>
</dbReference>
<dbReference type="InterPro" id="IPR005302">
    <property type="entry name" value="MoCF_Sase_C"/>
</dbReference>
<feature type="domain" description="MOSC" evidence="1">
    <location>
        <begin position="26"/>
        <end position="163"/>
    </location>
</feature>
<organism evidence="2 3">
    <name type="scientific">Candidatus Accumulibacter meliphilus</name>
    <dbReference type="NCBI Taxonomy" id="2211374"/>
    <lineage>
        <taxon>Bacteria</taxon>
        <taxon>Pseudomonadati</taxon>
        <taxon>Pseudomonadota</taxon>
        <taxon>Betaproteobacteria</taxon>
        <taxon>Candidatus Accumulibacter</taxon>
    </lineage>
</organism>
<comment type="caution">
    <text evidence="2">The sequence shown here is derived from an EMBL/GenBank/DDBJ whole genome shotgun (WGS) entry which is preliminary data.</text>
</comment>
<dbReference type="GO" id="GO:0030151">
    <property type="term" value="F:molybdenum ion binding"/>
    <property type="evidence" value="ECO:0007669"/>
    <property type="project" value="InterPro"/>
</dbReference>
<dbReference type="Gene3D" id="2.40.33.20">
    <property type="entry name" value="PK beta-barrel domain-like"/>
    <property type="match status" value="1"/>
</dbReference>
<dbReference type="AlphaFoldDB" id="A0A369XN71"/>
<dbReference type="SUPFAM" id="SSF50800">
    <property type="entry name" value="PK beta-barrel domain-like"/>
    <property type="match status" value="1"/>
</dbReference>
<dbReference type="InterPro" id="IPR011037">
    <property type="entry name" value="Pyrv_Knase-like_insert_dom_sf"/>
</dbReference>
<dbReference type="GO" id="GO:0003824">
    <property type="term" value="F:catalytic activity"/>
    <property type="evidence" value="ECO:0007669"/>
    <property type="project" value="InterPro"/>
</dbReference>
<sequence length="232" mass="25747">MTQIMLFSGGLTRIEEHGQSTGIYKKPVIGPIELSFEGLAGDIQADRRVHGGPEKALHQYAVDNYRRLAERLPAIAAQLLVGSIGENISAAEVDESTVFIGDVFSLGRARVQVSQPRSPCWKIDHRYAHDGVARLIAESGLTGWYYRVLAGATISSGDRLELIERLPGAVSLAELWRIWREHRPDPAILERLSGAPGLTPSWQKKLHDRLSWLRTNSGTPEVARTLFHPRQS</sequence>
<name>A0A369XN71_9PROT</name>
<evidence type="ECO:0000313" key="2">
    <source>
        <dbReference type="EMBL" id="RDE51404.1"/>
    </source>
</evidence>
<accession>A0A369XN71</accession>
<protein>
    <submittedName>
        <fullName evidence="2">MOSC domain-containing protein</fullName>
    </submittedName>
</protein>
<dbReference type="InterPro" id="IPR052353">
    <property type="entry name" value="Benzoxazolinone_Detox_Enz"/>
</dbReference>
<dbReference type="Proteomes" id="UP000253831">
    <property type="component" value="Unassembled WGS sequence"/>
</dbReference>
<dbReference type="Pfam" id="PF03473">
    <property type="entry name" value="MOSC"/>
    <property type="match status" value="1"/>
</dbReference>
<dbReference type="PROSITE" id="PS51340">
    <property type="entry name" value="MOSC"/>
    <property type="match status" value="1"/>
</dbReference>
<dbReference type="GO" id="GO:0030170">
    <property type="term" value="F:pyridoxal phosphate binding"/>
    <property type="evidence" value="ECO:0007669"/>
    <property type="project" value="InterPro"/>
</dbReference>